<evidence type="ECO:0000313" key="1">
    <source>
        <dbReference type="EMBL" id="KKM88708.1"/>
    </source>
</evidence>
<accession>A0A0F9L4V0</accession>
<reference evidence="1" key="1">
    <citation type="journal article" date="2015" name="Nature">
        <title>Complex archaea that bridge the gap between prokaryotes and eukaryotes.</title>
        <authorList>
            <person name="Spang A."/>
            <person name="Saw J.H."/>
            <person name="Jorgensen S.L."/>
            <person name="Zaremba-Niedzwiedzka K."/>
            <person name="Martijn J."/>
            <person name="Lind A.E."/>
            <person name="van Eijk R."/>
            <person name="Schleper C."/>
            <person name="Guy L."/>
            <person name="Ettema T.J."/>
        </authorList>
    </citation>
    <scope>NUCLEOTIDE SEQUENCE</scope>
</reference>
<dbReference type="EMBL" id="LAZR01006923">
    <property type="protein sequence ID" value="KKM88708.1"/>
    <property type="molecule type" value="Genomic_DNA"/>
</dbReference>
<dbReference type="AlphaFoldDB" id="A0A0F9L4V0"/>
<sequence>MNKNIYINIEETIKEEEEKRQKTLYGKGSTHQMVQNATGQFVDAHIDGHQLTDAEIGRGQVEILLQLQTDSDTLRVIENVETENEVLDRIIWGKKKKKKKSPRAMY</sequence>
<organism evidence="1">
    <name type="scientific">marine sediment metagenome</name>
    <dbReference type="NCBI Taxonomy" id="412755"/>
    <lineage>
        <taxon>unclassified sequences</taxon>
        <taxon>metagenomes</taxon>
        <taxon>ecological metagenomes</taxon>
    </lineage>
</organism>
<protein>
    <submittedName>
        <fullName evidence="1">Uncharacterized protein</fullName>
    </submittedName>
</protein>
<gene>
    <name evidence="1" type="ORF">LCGC14_1256030</name>
</gene>
<comment type="caution">
    <text evidence="1">The sequence shown here is derived from an EMBL/GenBank/DDBJ whole genome shotgun (WGS) entry which is preliminary data.</text>
</comment>
<proteinExistence type="predicted"/>
<name>A0A0F9L4V0_9ZZZZ</name>